<feature type="compositionally biased region" description="Low complexity" evidence="4">
    <location>
        <begin position="514"/>
        <end position="541"/>
    </location>
</feature>
<proteinExistence type="predicted"/>
<dbReference type="SUPFAM" id="SSF57903">
    <property type="entry name" value="FYVE/PHD zinc finger"/>
    <property type="match status" value="1"/>
</dbReference>
<feature type="compositionally biased region" description="Acidic residues" evidence="4">
    <location>
        <begin position="672"/>
        <end position="682"/>
    </location>
</feature>
<feature type="compositionally biased region" description="Basic and acidic residues" evidence="4">
    <location>
        <begin position="622"/>
        <end position="640"/>
    </location>
</feature>
<feature type="compositionally biased region" description="Basic and acidic residues" evidence="4">
    <location>
        <begin position="329"/>
        <end position="359"/>
    </location>
</feature>
<keyword evidence="2" id="KW-0863">Zinc-finger</keyword>
<feature type="compositionally biased region" description="Acidic residues" evidence="4">
    <location>
        <begin position="96"/>
        <end position="106"/>
    </location>
</feature>
<sequence>MSHRRRQSTTSAATPRSAREHSALKSFRSTSIASASTRMDEDDDSVGQRRNTRHRNPLPPSTGPLFPPLPPKQQKNGHKDGSMFKSPAKAVGDAAETPDDSEEEQGDLGGSVAAADDEEAGEDDPGRESDPQPSGSNTSLTPPPTSPAAHADVDVPPNAKTSLLLHQDQEAEQDRDDTDQLKSVNGDENGGENGGGDNDQPHEEQDVDEDDDWESYRRHRAVKGFAHKDDNVKSEFGETERDDGDHPQDNTLGVNGDQSHDQQQQHIQVFPPDTDEPEGSNHPLPRTRPKPTPRGMSAISASNDNTPASASESDANFGRAASRQGRKRRGEEQLLLDDHLLPAEIRRTSVAERAKKDAEKDEEEEADVEEGGEEGEEDEEEDDRLGEQEEDEEGKDITRCVCKREDIDVMMIQCDQCNVWQHGECMGIWGDEEAPDEYFCEECKPERHQALKKWLRSRGRNTSPFIPPTPEILERLHSARDPYPPSQSKRWTEYSTTEPLPPKLPARSHHKKQQQQQHQQHQQQQPQQPQKQDMSTSTTETGDGRRTRRRQSTTREKPPSSASAAGHGGAPSTSSKKDGRRGGRKQSMNGMESENESESSQNIGAGTSLSVKKRRTMNSRDAAYEEAVKAAMEASRKEMAPQEEGDVNPEAKDVEGKEKDRPRAGKRRRNEDEEFDEEEKEDEKDKPRKGKRRKEDETESDPTTSAGPSKPKHPNQYTYRPKPPSTVGAAASPSRRIGGTPGPTTIPTHHEHGTRRAGALANAPVVFHPLSEEGASQLNWHLPDYLTQFGDVLPSDSPVALEVPAPRVMAYLPKNHFHNQRYGPFSEERDSTGRLILPADQQDREVVGHPTTQLEPPTRVKFPTKRISAGDVKKRVRAVLEYVGKTQMDEGKRLRRAKTLGIIPVSTAAIRWKERQRKERESEEGIGDDDVVMSGANEAEEDRPFPPELEIARCQPRSAHLMTELTEMLIGFQEAFSSNDFAVFGNGGTGGSVPPTPQIPDMSTIPPTPVLPSLPSDHPHGSSAGVISRLAEREVDGAEETTTEEVGAGKGLEVYRAGIVNKVVTINNTERDVVKKVEEITQA</sequence>
<dbReference type="CDD" id="cd15550">
    <property type="entry name" value="PHD_MLL5"/>
    <property type="match status" value="1"/>
</dbReference>
<evidence type="ECO:0000256" key="2">
    <source>
        <dbReference type="ARBA" id="ARBA00022771"/>
    </source>
</evidence>
<dbReference type="InterPro" id="IPR013083">
    <property type="entry name" value="Znf_RING/FYVE/PHD"/>
</dbReference>
<dbReference type="PROSITE" id="PS01359">
    <property type="entry name" value="ZF_PHD_1"/>
    <property type="match status" value="1"/>
</dbReference>
<dbReference type="PANTHER" id="PTHR47793:SF1">
    <property type="entry name" value="HISTONE DEACETYLASE COMPLEX SUBUNIT CTI6"/>
    <property type="match status" value="1"/>
</dbReference>
<keyword evidence="7" id="KW-1185">Reference proteome</keyword>
<keyword evidence="1" id="KW-0479">Metal-binding</keyword>
<feature type="compositionally biased region" description="Pro residues" evidence="4">
    <location>
        <begin position="57"/>
        <end position="71"/>
    </location>
</feature>
<dbReference type="InterPro" id="IPR053051">
    <property type="entry name" value="HDAC_complex_subunit"/>
</dbReference>
<feature type="compositionally biased region" description="Polar residues" evidence="4">
    <location>
        <begin position="27"/>
        <end position="37"/>
    </location>
</feature>
<dbReference type="InterPro" id="IPR019786">
    <property type="entry name" value="Zinc_finger_PHD-type_CS"/>
</dbReference>
<dbReference type="PANTHER" id="PTHR47793">
    <property type="entry name" value="HISTONE DEACETYLASE COMPLEX SUBUNIT CTI6"/>
    <property type="match status" value="1"/>
</dbReference>
<accession>A0ABR5BHI8</accession>
<feature type="compositionally biased region" description="Acidic residues" evidence="4">
    <location>
        <begin position="360"/>
        <end position="394"/>
    </location>
</feature>
<evidence type="ECO:0000256" key="3">
    <source>
        <dbReference type="ARBA" id="ARBA00022833"/>
    </source>
</evidence>
<feature type="compositionally biased region" description="Basic and acidic residues" evidence="4">
    <location>
        <begin position="649"/>
        <end position="663"/>
    </location>
</feature>
<organism evidence="6 7">
    <name type="scientific">Cryptococcus bacillisporus CA1873</name>
    <dbReference type="NCBI Taxonomy" id="1296111"/>
    <lineage>
        <taxon>Eukaryota</taxon>
        <taxon>Fungi</taxon>
        <taxon>Dikarya</taxon>
        <taxon>Basidiomycota</taxon>
        <taxon>Agaricomycotina</taxon>
        <taxon>Tremellomycetes</taxon>
        <taxon>Tremellales</taxon>
        <taxon>Cryptococcaceae</taxon>
        <taxon>Cryptococcus</taxon>
        <taxon>Cryptococcus gattii species complex</taxon>
    </lineage>
</organism>
<dbReference type="Proteomes" id="UP000053800">
    <property type="component" value="Unassembled WGS sequence"/>
</dbReference>
<protein>
    <submittedName>
        <fullName evidence="6">Transcription factor binding protein</fullName>
    </submittedName>
</protein>
<feature type="domain" description="Zinc finger PHD-type" evidence="5">
    <location>
        <begin position="399"/>
        <end position="444"/>
    </location>
</feature>
<feature type="compositionally biased region" description="Polar residues" evidence="4">
    <location>
        <begin position="601"/>
        <end position="610"/>
    </location>
</feature>
<gene>
    <name evidence="6" type="ORF">I314_01052</name>
</gene>
<feature type="compositionally biased region" description="Polar residues" evidence="4">
    <location>
        <begin position="299"/>
        <end position="314"/>
    </location>
</feature>
<dbReference type="SMART" id="SM00249">
    <property type="entry name" value="PHD"/>
    <property type="match status" value="1"/>
</dbReference>
<evidence type="ECO:0000259" key="5">
    <source>
        <dbReference type="SMART" id="SM00249"/>
    </source>
</evidence>
<feature type="region of interest" description="Disordered" evidence="4">
    <location>
        <begin position="454"/>
        <end position="756"/>
    </location>
</feature>
<reference evidence="6 7" key="1">
    <citation type="submission" date="2015-01" db="EMBL/GenBank/DDBJ databases">
        <title>The Genome Sequence of Cryptococcus gattii CA1873.</title>
        <authorList>
            <consortium name="The Broad Institute Genomics Platform"/>
            <person name="Cuomo C."/>
            <person name="Litvintseva A."/>
            <person name="Chen Y."/>
            <person name="Heitman J."/>
            <person name="Sun S."/>
            <person name="Springer D."/>
            <person name="Dromer F."/>
            <person name="Young S."/>
            <person name="Zeng Q."/>
            <person name="Gargeya S."/>
            <person name="Abouelleil A."/>
            <person name="Alvarado L."/>
            <person name="Chapman S.B."/>
            <person name="Gainer-Dewar J."/>
            <person name="Goldberg J."/>
            <person name="Griggs A."/>
            <person name="Gujja S."/>
            <person name="Hansen M."/>
            <person name="Howarth C."/>
            <person name="Imamovic A."/>
            <person name="Larimer J."/>
            <person name="Murphy C."/>
            <person name="Naylor J."/>
            <person name="Pearson M."/>
            <person name="Priest M."/>
            <person name="Roberts A."/>
            <person name="Saif S."/>
            <person name="Shea T."/>
            <person name="Sykes S."/>
            <person name="Wortman J."/>
            <person name="Nusbaum C."/>
            <person name="Birren B."/>
        </authorList>
    </citation>
    <scope>NUCLEOTIDE SEQUENCE [LARGE SCALE GENOMIC DNA]</scope>
    <source>
        <strain evidence="6 7">CA1873</strain>
    </source>
</reference>
<evidence type="ECO:0000256" key="4">
    <source>
        <dbReference type="SAM" id="MobiDB-lite"/>
    </source>
</evidence>
<name>A0ABR5BHI8_CRYGA</name>
<dbReference type="Gene3D" id="3.30.40.10">
    <property type="entry name" value="Zinc/RING finger domain, C3HC4 (zinc finger)"/>
    <property type="match status" value="1"/>
</dbReference>
<feature type="region of interest" description="Disordered" evidence="4">
    <location>
        <begin position="1"/>
        <end position="396"/>
    </location>
</feature>
<dbReference type="InterPro" id="IPR001965">
    <property type="entry name" value="Znf_PHD"/>
</dbReference>
<feature type="compositionally biased region" description="Polar residues" evidence="4">
    <location>
        <begin position="486"/>
        <end position="498"/>
    </location>
</feature>
<dbReference type="EMBL" id="KN848890">
    <property type="protein sequence ID" value="KIR68631.1"/>
    <property type="molecule type" value="Genomic_DNA"/>
</dbReference>
<evidence type="ECO:0000313" key="7">
    <source>
        <dbReference type="Proteomes" id="UP000053800"/>
    </source>
</evidence>
<feature type="compositionally biased region" description="Basic and acidic residues" evidence="4">
    <location>
        <begin position="226"/>
        <end position="248"/>
    </location>
</feature>
<evidence type="ECO:0000256" key="1">
    <source>
        <dbReference type="ARBA" id="ARBA00022723"/>
    </source>
</evidence>
<dbReference type="InterPro" id="IPR011011">
    <property type="entry name" value="Znf_FYVE_PHD"/>
</dbReference>
<keyword evidence="3" id="KW-0862">Zinc</keyword>
<evidence type="ECO:0000313" key="6">
    <source>
        <dbReference type="EMBL" id="KIR68631.1"/>
    </source>
</evidence>
<dbReference type="Pfam" id="PF20826">
    <property type="entry name" value="PHD_5"/>
    <property type="match status" value="1"/>
</dbReference>
<feature type="compositionally biased region" description="Low complexity" evidence="4">
    <location>
        <begin position="559"/>
        <end position="574"/>
    </location>
</feature>